<dbReference type="Gene3D" id="1.10.8.870">
    <property type="entry name" value="Alpha-glycerophosphate oxidase, cap domain"/>
    <property type="match status" value="1"/>
</dbReference>
<dbReference type="RefSeq" id="WP_306978855.1">
    <property type="nucleotide sequence ID" value="NZ_JAUSUA010000001.1"/>
</dbReference>
<dbReference type="Gene3D" id="3.50.50.60">
    <property type="entry name" value="FAD/NAD(P)-binding domain"/>
    <property type="match status" value="1"/>
</dbReference>
<organism evidence="12 13">
    <name type="scientific">Alkalicoccobacillus murimartini</name>
    <dbReference type="NCBI Taxonomy" id="171685"/>
    <lineage>
        <taxon>Bacteria</taxon>
        <taxon>Bacillati</taxon>
        <taxon>Bacillota</taxon>
        <taxon>Bacilli</taxon>
        <taxon>Bacillales</taxon>
        <taxon>Bacillaceae</taxon>
        <taxon>Alkalicoccobacillus</taxon>
    </lineage>
</organism>
<comment type="cofactor">
    <cofactor evidence="1 9">
        <name>FAD</name>
        <dbReference type="ChEBI" id="CHEBI:57692"/>
    </cofactor>
</comment>
<dbReference type="InterPro" id="IPR036188">
    <property type="entry name" value="FAD/NAD-bd_sf"/>
</dbReference>
<name>A0ABT9YBR3_9BACI</name>
<comment type="similarity">
    <text evidence="3 9">Belongs to the FAD-dependent glycerol-3-phosphate dehydrogenase family.</text>
</comment>
<dbReference type="Pfam" id="PF01266">
    <property type="entry name" value="DAO"/>
    <property type="match status" value="1"/>
</dbReference>
<reference evidence="12 13" key="1">
    <citation type="submission" date="2023-07" db="EMBL/GenBank/DDBJ databases">
        <title>Genomic Encyclopedia of Type Strains, Phase IV (KMG-IV): sequencing the most valuable type-strain genomes for metagenomic binning, comparative biology and taxonomic classification.</title>
        <authorList>
            <person name="Goeker M."/>
        </authorList>
    </citation>
    <scope>NUCLEOTIDE SEQUENCE [LARGE SCALE GENOMIC DNA]</scope>
    <source>
        <strain evidence="12 13">DSM 19154</strain>
    </source>
</reference>
<proteinExistence type="inferred from homology"/>
<evidence type="ECO:0000256" key="6">
    <source>
        <dbReference type="ARBA" id="ARBA00022827"/>
    </source>
</evidence>
<dbReference type="GO" id="GO:0004368">
    <property type="term" value="F:glycerol-3-phosphate dehydrogenase (quinone) activity"/>
    <property type="evidence" value="ECO:0007669"/>
    <property type="project" value="UniProtKB-EC"/>
</dbReference>
<dbReference type="Proteomes" id="UP001225034">
    <property type="component" value="Unassembled WGS sequence"/>
</dbReference>
<sequence>MSRTFSGESRNDQIEALKQPGLEVLIIGGGVTGAGIALDAQVRGFKTGIIDQHDFSSGSSSRTNKLIQGGVSDLKHMDVKTFAELGRERSIILDNAPHLVAPLTMLLPVYKKGAFGRIQASLSLRVYDRLVELNKKDRRHMLNKRQAQKQEPLLKTDNLKSAGLYNEFQTNDARLTIEVLKVASARGARTASYLKAESFLYEQGKVAGVMAVDQITGEAHKIYAKYIVNASGALIDDLREQDRSLEGQRQPYLEKIHIVLDRQSLPIQQGIYFENEDGHMLYAIPFGEKIYVGPKEVDSTNPSNQYTHEADYLLNALNQIFPSVQLLREHIESVWLDHEPPQTYKRYSKTDEVIISTSGLRSVHSNQMAGYRLLAERVVDSIEKENGQSIGSQTDSITLSGGQVGGVDRFDTFLKTKAAEGESLGIAYDEAYALSILYGSNITNIWSRVRTSRRRASESGLPPILFAQLTYAIDEEMVISPLDFLVRRTHALYFNRKLMEKWMDPVFRYMQERFQWDEQESLLWQNQMDHELKTTSLVYPENEH</sequence>
<keyword evidence="5" id="KW-0319">Glycerol metabolism</keyword>
<protein>
    <recommendedName>
        <fullName evidence="9">Glycerol-3-phosphate dehydrogenase</fullName>
        <ecNumber evidence="9">1.1.5.3</ecNumber>
    </recommendedName>
</protein>
<dbReference type="PRINTS" id="PR01001">
    <property type="entry name" value="FADG3PDH"/>
</dbReference>
<accession>A0ABT9YBR3</accession>
<evidence type="ECO:0000256" key="8">
    <source>
        <dbReference type="ARBA" id="ARBA00049055"/>
    </source>
</evidence>
<evidence type="ECO:0000256" key="9">
    <source>
        <dbReference type="RuleBase" id="RU361217"/>
    </source>
</evidence>
<keyword evidence="7 9" id="KW-0560">Oxidoreductase</keyword>
<dbReference type="PANTHER" id="PTHR11985">
    <property type="entry name" value="GLYCEROL-3-PHOSPHATE DEHYDROGENASE"/>
    <property type="match status" value="1"/>
</dbReference>
<keyword evidence="6" id="KW-0274">FAD</keyword>
<feature type="domain" description="Alpha-glycerophosphate oxidase C-terminal" evidence="11">
    <location>
        <begin position="392"/>
        <end position="520"/>
    </location>
</feature>
<dbReference type="SUPFAM" id="SSF51905">
    <property type="entry name" value="FAD/NAD(P)-binding domain"/>
    <property type="match status" value="1"/>
</dbReference>
<dbReference type="EMBL" id="JAUSUA010000001">
    <property type="protein sequence ID" value="MDQ0205285.1"/>
    <property type="molecule type" value="Genomic_DNA"/>
</dbReference>
<dbReference type="InterPro" id="IPR031656">
    <property type="entry name" value="DAO_C"/>
</dbReference>
<evidence type="ECO:0000256" key="7">
    <source>
        <dbReference type="ARBA" id="ARBA00023002"/>
    </source>
</evidence>
<dbReference type="Pfam" id="PF16901">
    <property type="entry name" value="DAO_C"/>
    <property type="match status" value="1"/>
</dbReference>
<dbReference type="InterPro" id="IPR000447">
    <property type="entry name" value="G3P_DH_FAD-dep"/>
</dbReference>
<evidence type="ECO:0000259" key="10">
    <source>
        <dbReference type="Pfam" id="PF01266"/>
    </source>
</evidence>
<evidence type="ECO:0000259" key="11">
    <source>
        <dbReference type="Pfam" id="PF16901"/>
    </source>
</evidence>
<evidence type="ECO:0000256" key="3">
    <source>
        <dbReference type="ARBA" id="ARBA00007330"/>
    </source>
</evidence>
<evidence type="ECO:0000256" key="1">
    <source>
        <dbReference type="ARBA" id="ARBA00001974"/>
    </source>
</evidence>
<dbReference type="EC" id="1.1.5.3" evidence="9"/>
<dbReference type="InterPro" id="IPR038299">
    <property type="entry name" value="DAO_C_sf"/>
</dbReference>
<evidence type="ECO:0000256" key="4">
    <source>
        <dbReference type="ARBA" id="ARBA00022630"/>
    </source>
</evidence>
<comment type="pathway">
    <text evidence="2">Polyol metabolism; glycerol degradation via glycerol kinase pathway; glycerone phosphate from sn-glycerol 3-phosphate (aerobic route): step 1/1.</text>
</comment>
<dbReference type="PANTHER" id="PTHR11985:SF35">
    <property type="entry name" value="ANAEROBIC GLYCEROL-3-PHOSPHATE DEHYDROGENASE SUBUNIT A"/>
    <property type="match status" value="1"/>
</dbReference>
<comment type="catalytic activity">
    <reaction evidence="8 9">
        <text>a quinone + sn-glycerol 3-phosphate = dihydroxyacetone phosphate + a quinol</text>
        <dbReference type="Rhea" id="RHEA:18977"/>
        <dbReference type="ChEBI" id="CHEBI:24646"/>
        <dbReference type="ChEBI" id="CHEBI:57597"/>
        <dbReference type="ChEBI" id="CHEBI:57642"/>
        <dbReference type="ChEBI" id="CHEBI:132124"/>
        <dbReference type="EC" id="1.1.5.3"/>
    </reaction>
</comment>
<dbReference type="Gene3D" id="3.30.9.10">
    <property type="entry name" value="D-Amino Acid Oxidase, subunit A, domain 2"/>
    <property type="match status" value="1"/>
</dbReference>
<evidence type="ECO:0000313" key="13">
    <source>
        <dbReference type="Proteomes" id="UP001225034"/>
    </source>
</evidence>
<dbReference type="InterPro" id="IPR006076">
    <property type="entry name" value="FAD-dep_OxRdtase"/>
</dbReference>
<feature type="domain" description="FAD dependent oxidoreductase" evidence="10">
    <location>
        <begin position="24"/>
        <end position="335"/>
    </location>
</feature>
<keyword evidence="4 9" id="KW-0285">Flavoprotein</keyword>
<gene>
    <name evidence="12" type="ORF">J2S05_000059</name>
</gene>
<comment type="caution">
    <text evidence="12">The sequence shown here is derived from an EMBL/GenBank/DDBJ whole genome shotgun (WGS) entry which is preliminary data.</text>
</comment>
<dbReference type="PROSITE" id="PS00977">
    <property type="entry name" value="FAD_G3PDH_1"/>
    <property type="match status" value="1"/>
</dbReference>
<keyword evidence="13" id="KW-1185">Reference proteome</keyword>
<evidence type="ECO:0000256" key="2">
    <source>
        <dbReference type="ARBA" id="ARBA00004977"/>
    </source>
</evidence>
<evidence type="ECO:0000256" key="5">
    <source>
        <dbReference type="ARBA" id="ARBA00022798"/>
    </source>
</evidence>
<evidence type="ECO:0000313" key="12">
    <source>
        <dbReference type="EMBL" id="MDQ0205285.1"/>
    </source>
</evidence>